<keyword evidence="6" id="KW-1185">Reference proteome</keyword>
<dbReference type="EMBL" id="JBJQND010000002">
    <property type="protein sequence ID" value="KAL3885221.1"/>
    <property type="molecule type" value="Genomic_DNA"/>
</dbReference>
<dbReference type="Gene3D" id="2.60.40.10">
    <property type="entry name" value="Immunoglobulins"/>
    <property type="match status" value="3"/>
</dbReference>
<keyword evidence="3" id="KW-0393">Immunoglobulin domain</keyword>
<accession>A0ABD3XI27</accession>
<dbReference type="PROSITE" id="PS50835">
    <property type="entry name" value="IG_LIKE"/>
    <property type="match status" value="2"/>
</dbReference>
<dbReference type="InterPro" id="IPR007110">
    <property type="entry name" value="Ig-like_dom"/>
</dbReference>
<comment type="caution">
    <text evidence="5">The sequence shown here is derived from an EMBL/GenBank/DDBJ whole genome shotgun (WGS) entry which is preliminary data.</text>
</comment>
<keyword evidence="2" id="KW-1015">Disulfide bond</keyword>
<reference evidence="5 6" key="1">
    <citation type="submission" date="2024-11" db="EMBL/GenBank/DDBJ databases">
        <title>Chromosome-level genome assembly of the freshwater bivalve Anodonta woodiana.</title>
        <authorList>
            <person name="Chen X."/>
        </authorList>
    </citation>
    <scope>NUCLEOTIDE SEQUENCE [LARGE SCALE GENOMIC DNA]</scope>
    <source>
        <strain evidence="5">MN2024</strain>
        <tissue evidence="5">Gills</tissue>
    </source>
</reference>
<sequence>MYKHRNKLPPYRKGSDELKVSCSYVKNRHFIHTFIPQLPLVQLLQIQIKFLQPSLISFQGSTLPLHAVARESFYEGGILEISNITRSEAGNYTCIIAKDDVTASTSVMVSVIEANSPIGVLTLDADHPISNGTMVLVLHDTAMIDCHSQRNDVTYTWQFNGSFVLPSTVNARNHFLDISFMTGAKAGNYTCIVSTNGLATSASVWVSVKEEKVHVSEMTTHPSHPWTDYQLDIVCHVTGYPEPIIRWTFTDPMGQTYIPPGLSNLTPNKIHIQNFQPSLHSGTWTCMARNSLGVDQKSIQL</sequence>
<evidence type="ECO:0000259" key="4">
    <source>
        <dbReference type="PROSITE" id="PS50835"/>
    </source>
</evidence>
<dbReference type="InterPro" id="IPR051170">
    <property type="entry name" value="Neural/epithelial_adhesion"/>
</dbReference>
<dbReference type="PANTHER" id="PTHR12231:SF253">
    <property type="entry name" value="DPR-INTERACTING PROTEIN ETA, ISOFORM B-RELATED"/>
    <property type="match status" value="1"/>
</dbReference>
<dbReference type="CDD" id="cd00096">
    <property type="entry name" value="Ig"/>
    <property type="match status" value="2"/>
</dbReference>
<dbReference type="InterPro" id="IPR013151">
    <property type="entry name" value="Immunoglobulin_dom"/>
</dbReference>
<dbReference type="Pfam" id="PF00047">
    <property type="entry name" value="ig"/>
    <property type="match status" value="1"/>
</dbReference>
<evidence type="ECO:0000313" key="5">
    <source>
        <dbReference type="EMBL" id="KAL3885221.1"/>
    </source>
</evidence>
<dbReference type="Pfam" id="PF13927">
    <property type="entry name" value="Ig_3"/>
    <property type="match status" value="1"/>
</dbReference>
<dbReference type="Proteomes" id="UP001634394">
    <property type="component" value="Unassembled WGS sequence"/>
</dbReference>
<proteinExistence type="predicted"/>
<protein>
    <recommendedName>
        <fullName evidence="4">Ig-like domain-containing protein</fullName>
    </recommendedName>
</protein>
<evidence type="ECO:0000256" key="3">
    <source>
        <dbReference type="ARBA" id="ARBA00023319"/>
    </source>
</evidence>
<feature type="domain" description="Ig-like" evidence="4">
    <location>
        <begin position="233"/>
        <end position="300"/>
    </location>
</feature>
<feature type="domain" description="Ig-like" evidence="4">
    <location>
        <begin position="117"/>
        <end position="207"/>
    </location>
</feature>
<keyword evidence="1" id="KW-0677">Repeat</keyword>
<name>A0ABD3XI27_SINWO</name>
<organism evidence="5 6">
    <name type="scientific">Sinanodonta woodiana</name>
    <name type="common">Chinese pond mussel</name>
    <name type="synonym">Anodonta woodiana</name>
    <dbReference type="NCBI Taxonomy" id="1069815"/>
    <lineage>
        <taxon>Eukaryota</taxon>
        <taxon>Metazoa</taxon>
        <taxon>Spiralia</taxon>
        <taxon>Lophotrochozoa</taxon>
        <taxon>Mollusca</taxon>
        <taxon>Bivalvia</taxon>
        <taxon>Autobranchia</taxon>
        <taxon>Heteroconchia</taxon>
        <taxon>Palaeoheterodonta</taxon>
        <taxon>Unionida</taxon>
        <taxon>Unionoidea</taxon>
        <taxon>Unionidae</taxon>
        <taxon>Unioninae</taxon>
        <taxon>Sinanodonta</taxon>
    </lineage>
</organism>
<dbReference type="SMART" id="SM00409">
    <property type="entry name" value="IG"/>
    <property type="match status" value="2"/>
</dbReference>
<dbReference type="InterPro" id="IPR013783">
    <property type="entry name" value="Ig-like_fold"/>
</dbReference>
<evidence type="ECO:0000313" key="6">
    <source>
        <dbReference type="Proteomes" id="UP001634394"/>
    </source>
</evidence>
<dbReference type="SUPFAM" id="SSF48726">
    <property type="entry name" value="Immunoglobulin"/>
    <property type="match status" value="3"/>
</dbReference>
<evidence type="ECO:0000256" key="2">
    <source>
        <dbReference type="ARBA" id="ARBA00023157"/>
    </source>
</evidence>
<dbReference type="PANTHER" id="PTHR12231">
    <property type="entry name" value="CTX-RELATED TYPE I TRANSMEMBRANE PROTEIN"/>
    <property type="match status" value="1"/>
</dbReference>
<evidence type="ECO:0000256" key="1">
    <source>
        <dbReference type="ARBA" id="ARBA00022737"/>
    </source>
</evidence>
<dbReference type="InterPro" id="IPR003599">
    <property type="entry name" value="Ig_sub"/>
</dbReference>
<dbReference type="InterPro" id="IPR036179">
    <property type="entry name" value="Ig-like_dom_sf"/>
</dbReference>
<gene>
    <name evidence="5" type="ORF">ACJMK2_025309</name>
</gene>
<dbReference type="AlphaFoldDB" id="A0ABD3XI27"/>